<sequence>MPILLFASQFRYPEFLKTYTAYGADLEQALEPYKIKDVVAEYTDKVTDLGARLLDITCEGLRIEHGRFANELSKDLDLLVNHDPVSPDPTLTLGIGRHSDRSLINDVPGLQILTDGECHAVEPTPDALIVTQGYILQVVSNGKLKNGDHRVVTNTKSARESAALFICPSQDFIVEPVKALLDENNPPIYKPTPYHEFLKSYVAGRQSKKDSEDVLKPFRIIHPLN</sequence>
<feature type="domain" description="Fe2OG dioxygenase" evidence="4">
    <location>
        <begin position="74"/>
        <end position="168"/>
    </location>
</feature>
<keyword evidence="2 3" id="KW-0408">Iron</keyword>
<dbReference type="EMBL" id="JAKOGI010000267">
    <property type="protein sequence ID" value="KAJ8438135.1"/>
    <property type="molecule type" value="Genomic_DNA"/>
</dbReference>
<dbReference type="Pfam" id="PF03171">
    <property type="entry name" value="2OG-FeII_Oxy"/>
    <property type="match status" value="1"/>
</dbReference>
<dbReference type="SUPFAM" id="SSF51197">
    <property type="entry name" value="Clavaminate synthase-like"/>
    <property type="match status" value="1"/>
</dbReference>
<reference evidence="5" key="1">
    <citation type="submission" date="2022-04" db="EMBL/GenBank/DDBJ databases">
        <title>Carnegiea gigantea Genome sequencing and assembly v2.</title>
        <authorList>
            <person name="Copetti D."/>
            <person name="Sanderson M.J."/>
            <person name="Burquez A."/>
            <person name="Wojciechowski M.F."/>
        </authorList>
    </citation>
    <scope>NUCLEOTIDE SEQUENCE</scope>
    <source>
        <strain evidence="5">SGP5-SGP5p</strain>
        <tissue evidence="5">Aerial part</tissue>
    </source>
</reference>
<evidence type="ECO:0000313" key="6">
    <source>
        <dbReference type="Proteomes" id="UP001153076"/>
    </source>
</evidence>
<name>A0A9Q1QEY8_9CARY</name>
<dbReference type="AlphaFoldDB" id="A0A9Q1QEY8"/>
<dbReference type="GO" id="GO:0046872">
    <property type="term" value="F:metal ion binding"/>
    <property type="evidence" value="ECO:0007669"/>
    <property type="project" value="UniProtKB-KW"/>
</dbReference>
<dbReference type="GO" id="GO:0016491">
    <property type="term" value="F:oxidoreductase activity"/>
    <property type="evidence" value="ECO:0007669"/>
    <property type="project" value="UniProtKB-KW"/>
</dbReference>
<evidence type="ECO:0000256" key="3">
    <source>
        <dbReference type="RuleBase" id="RU003682"/>
    </source>
</evidence>
<evidence type="ECO:0000256" key="1">
    <source>
        <dbReference type="ARBA" id="ARBA00022723"/>
    </source>
</evidence>
<dbReference type="Proteomes" id="UP001153076">
    <property type="component" value="Unassembled WGS sequence"/>
</dbReference>
<evidence type="ECO:0000313" key="5">
    <source>
        <dbReference type="EMBL" id="KAJ8438135.1"/>
    </source>
</evidence>
<gene>
    <name evidence="5" type="ORF">Cgig2_033014</name>
</gene>
<protein>
    <recommendedName>
        <fullName evidence="4">Fe2OG dioxygenase domain-containing protein</fullName>
    </recommendedName>
</protein>
<dbReference type="PANTHER" id="PTHR47991">
    <property type="entry name" value="OXOGLUTARATE/IRON-DEPENDENT DIOXYGENASE"/>
    <property type="match status" value="1"/>
</dbReference>
<dbReference type="OrthoDB" id="406156at2759"/>
<proteinExistence type="inferred from homology"/>
<dbReference type="Gene3D" id="2.60.120.330">
    <property type="entry name" value="B-lactam Antibiotic, Isopenicillin N Synthase, Chain"/>
    <property type="match status" value="1"/>
</dbReference>
<dbReference type="InterPro" id="IPR044861">
    <property type="entry name" value="IPNS-like_FE2OG_OXY"/>
</dbReference>
<accession>A0A9Q1QEY8</accession>
<comment type="similarity">
    <text evidence="3">Belongs to the iron/ascorbate-dependent oxidoreductase family.</text>
</comment>
<dbReference type="InterPro" id="IPR050295">
    <property type="entry name" value="Plant_2OG-oxidoreductases"/>
</dbReference>
<keyword evidence="6" id="KW-1185">Reference proteome</keyword>
<dbReference type="InterPro" id="IPR005123">
    <property type="entry name" value="Oxoglu/Fe-dep_dioxygenase_dom"/>
</dbReference>
<organism evidence="5 6">
    <name type="scientific">Carnegiea gigantea</name>
    <dbReference type="NCBI Taxonomy" id="171969"/>
    <lineage>
        <taxon>Eukaryota</taxon>
        <taxon>Viridiplantae</taxon>
        <taxon>Streptophyta</taxon>
        <taxon>Embryophyta</taxon>
        <taxon>Tracheophyta</taxon>
        <taxon>Spermatophyta</taxon>
        <taxon>Magnoliopsida</taxon>
        <taxon>eudicotyledons</taxon>
        <taxon>Gunneridae</taxon>
        <taxon>Pentapetalae</taxon>
        <taxon>Caryophyllales</taxon>
        <taxon>Cactineae</taxon>
        <taxon>Cactaceae</taxon>
        <taxon>Cactoideae</taxon>
        <taxon>Echinocereeae</taxon>
        <taxon>Carnegiea</taxon>
    </lineage>
</organism>
<dbReference type="PROSITE" id="PS51471">
    <property type="entry name" value="FE2OG_OXY"/>
    <property type="match status" value="1"/>
</dbReference>
<comment type="caution">
    <text evidence="5">The sequence shown here is derived from an EMBL/GenBank/DDBJ whole genome shotgun (WGS) entry which is preliminary data.</text>
</comment>
<dbReference type="InterPro" id="IPR027443">
    <property type="entry name" value="IPNS-like_sf"/>
</dbReference>
<evidence type="ECO:0000259" key="4">
    <source>
        <dbReference type="PROSITE" id="PS51471"/>
    </source>
</evidence>
<evidence type="ECO:0000256" key="2">
    <source>
        <dbReference type="ARBA" id="ARBA00023004"/>
    </source>
</evidence>
<keyword evidence="3" id="KW-0560">Oxidoreductase</keyword>
<keyword evidence="1 3" id="KW-0479">Metal-binding</keyword>